<feature type="signal peptide" evidence="1">
    <location>
        <begin position="1"/>
        <end position="18"/>
    </location>
</feature>
<gene>
    <name evidence="2" type="ORF">TSPI_05855</name>
</gene>
<keyword evidence="3" id="KW-1185">Reference proteome</keyword>
<feature type="chain" id="PRO_5046893186" evidence="1">
    <location>
        <begin position="19"/>
        <end position="115"/>
    </location>
</feature>
<evidence type="ECO:0000313" key="3">
    <source>
        <dbReference type="Proteomes" id="UP001558632"/>
    </source>
</evidence>
<protein>
    <submittedName>
        <fullName evidence="2">Extracellular sulfatase Sulf-2</fullName>
    </submittedName>
</protein>
<comment type="caution">
    <text evidence="2">The sequence shown here is derived from an EMBL/GenBank/DDBJ whole genome shotgun (WGS) entry which is preliminary data.</text>
</comment>
<evidence type="ECO:0000313" key="2">
    <source>
        <dbReference type="EMBL" id="KAL1237259.1"/>
    </source>
</evidence>
<dbReference type="EMBL" id="JBEUSY010000354">
    <property type="protein sequence ID" value="KAL1237259.1"/>
    <property type="molecule type" value="Genomic_DNA"/>
</dbReference>
<organism evidence="2 3">
    <name type="scientific">Trichinella spiralis</name>
    <name type="common">Trichina worm</name>
    <dbReference type="NCBI Taxonomy" id="6334"/>
    <lineage>
        <taxon>Eukaryota</taxon>
        <taxon>Metazoa</taxon>
        <taxon>Ecdysozoa</taxon>
        <taxon>Nematoda</taxon>
        <taxon>Enoplea</taxon>
        <taxon>Dorylaimia</taxon>
        <taxon>Trichinellida</taxon>
        <taxon>Trichinellidae</taxon>
        <taxon>Trichinella</taxon>
    </lineage>
</organism>
<keyword evidence="1" id="KW-0732">Signal</keyword>
<reference evidence="2 3" key="1">
    <citation type="submission" date="2024-07" db="EMBL/GenBank/DDBJ databases">
        <title>Enhanced genomic and transcriptomic resources for Trichinella pseudospiralis and T. spiralis underpin the discovery of pronounced molecular differences between stages and species.</title>
        <authorList>
            <person name="Pasi K.K."/>
            <person name="La Rosa G."/>
            <person name="Gomez-Morales M.A."/>
            <person name="Tosini F."/>
            <person name="Sumanam S."/>
            <person name="Young N.D."/>
            <person name="Chang B.C."/>
            <person name="Robin G.B."/>
        </authorList>
    </citation>
    <scope>NUCLEOTIDE SEQUENCE [LARGE SCALE GENOMIC DNA]</scope>
    <source>
        <strain evidence="2">ISS534</strain>
    </source>
</reference>
<name>A0ABR3KFS8_TRISP</name>
<dbReference type="Proteomes" id="UP001558632">
    <property type="component" value="Unassembled WGS sequence"/>
</dbReference>
<sequence length="115" mass="13441">MLIAEVVLLFVTITMCCHQSLQRRLHSSRPNIVLFITDDQDVELVVRIKAPKIKIQQNPAVYQSLQKCETVKLLFHVLIVMFLKHSSYADDDDEIRLMLDELYAKNVENISRRRS</sequence>
<proteinExistence type="predicted"/>
<accession>A0ABR3KFS8</accession>
<evidence type="ECO:0000256" key="1">
    <source>
        <dbReference type="SAM" id="SignalP"/>
    </source>
</evidence>